<dbReference type="PANTHER" id="PTHR45712">
    <property type="entry name" value="AGAP008170-PA"/>
    <property type="match status" value="1"/>
</dbReference>
<dbReference type="PROSITE" id="PS51450">
    <property type="entry name" value="LRR"/>
    <property type="match status" value="1"/>
</dbReference>
<evidence type="ECO:0000256" key="1">
    <source>
        <dbReference type="ARBA" id="ARBA00022614"/>
    </source>
</evidence>
<evidence type="ECO:0000313" key="4">
    <source>
        <dbReference type="EMBL" id="KOB74644.1"/>
    </source>
</evidence>
<sequence>MRVEESEPTREAPREAPREQPPHTPTVEPDPIEQYLYMGKCFKMSREDCPQKDRCKLVVGTTATALFCCDIDSAYLKETFGQNSHVPPAGIDGFHRWIYRQDYCMTELDVSQAMFRRLASMAFTDGSIDKIIGQFPKYSAVACLNISNNNLTSAKLQPSKQRPFAYLFNLTVLDASANNLTEFPLSLVHSNRKISVDLSGNNYLPCKHFQKAMETNNVSLVTFLNYNDTNCALDLSFNWFKDVAVDCSYRNLTEMPTNLPPNTVQLNVSYNNITSLQPVSDDPTYDHLRRLILDHNDIPNILELEGTKFLLCQGMGSVVDLVESQVCHTPRDWTDYIYYIIGLEVLILVLLVSKVSYDYWVFKTAGYLPWPANKMPRLPCDWLFQIATWISYQKGWVALHQMR</sequence>
<keyword evidence="5" id="KW-1185">Reference proteome</keyword>
<feature type="region of interest" description="Disordered" evidence="3">
    <location>
        <begin position="1"/>
        <end position="30"/>
    </location>
</feature>
<proteinExistence type="predicted"/>
<accession>A0A0L7LH14</accession>
<dbReference type="InterPro" id="IPR001611">
    <property type="entry name" value="Leu-rich_rpt"/>
</dbReference>
<dbReference type="PANTHER" id="PTHR45712:SF22">
    <property type="entry name" value="INSULIN-LIKE GROWTH FACTOR-BINDING PROTEIN COMPLEX ACID LABILE SUBUNIT"/>
    <property type="match status" value="1"/>
</dbReference>
<comment type="caution">
    <text evidence="4">The sequence shown here is derived from an EMBL/GenBank/DDBJ whole genome shotgun (WGS) entry which is preliminary data.</text>
</comment>
<gene>
    <name evidence="4" type="ORF">OBRU01_09050</name>
</gene>
<reference evidence="4 5" key="1">
    <citation type="journal article" date="2015" name="Genome Biol. Evol.">
        <title>The genome of winter moth (Operophtera brumata) provides a genomic perspective on sexual dimorphism and phenology.</title>
        <authorList>
            <person name="Derks M.F."/>
            <person name="Smit S."/>
            <person name="Salis L."/>
            <person name="Schijlen E."/>
            <person name="Bossers A."/>
            <person name="Mateman C."/>
            <person name="Pijl A.S."/>
            <person name="de Ridder D."/>
            <person name="Groenen M.A."/>
            <person name="Visser M.E."/>
            <person name="Megens H.J."/>
        </authorList>
    </citation>
    <scope>NUCLEOTIDE SEQUENCE [LARGE SCALE GENOMIC DNA]</scope>
    <source>
        <strain evidence="4">WM2013NL</strain>
        <tissue evidence="4">Head and thorax</tissue>
    </source>
</reference>
<dbReference type="InterPro" id="IPR032675">
    <property type="entry name" value="LRR_dom_sf"/>
</dbReference>
<keyword evidence="1" id="KW-0433">Leucine-rich repeat</keyword>
<evidence type="ECO:0000256" key="3">
    <source>
        <dbReference type="SAM" id="MobiDB-lite"/>
    </source>
</evidence>
<dbReference type="STRING" id="104452.A0A0L7LH14"/>
<dbReference type="Proteomes" id="UP000037510">
    <property type="component" value="Unassembled WGS sequence"/>
</dbReference>
<organism evidence="4 5">
    <name type="scientific">Operophtera brumata</name>
    <name type="common">Winter moth</name>
    <name type="synonym">Phalaena brumata</name>
    <dbReference type="NCBI Taxonomy" id="104452"/>
    <lineage>
        <taxon>Eukaryota</taxon>
        <taxon>Metazoa</taxon>
        <taxon>Ecdysozoa</taxon>
        <taxon>Arthropoda</taxon>
        <taxon>Hexapoda</taxon>
        <taxon>Insecta</taxon>
        <taxon>Pterygota</taxon>
        <taxon>Neoptera</taxon>
        <taxon>Endopterygota</taxon>
        <taxon>Lepidoptera</taxon>
        <taxon>Glossata</taxon>
        <taxon>Ditrysia</taxon>
        <taxon>Geometroidea</taxon>
        <taxon>Geometridae</taxon>
        <taxon>Larentiinae</taxon>
        <taxon>Operophtera</taxon>
    </lineage>
</organism>
<dbReference type="SUPFAM" id="SSF52058">
    <property type="entry name" value="L domain-like"/>
    <property type="match status" value="1"/>
</dbReference>
<dbReference type="Gene3D" id="3.80.10.10">
    <property type="entry name" value="Ribonuclease Inhibitor"/>
    <property type="match status" value="2"/>
</dbReference>
<protein>
    <submittedName>
        <fullName evidence="4">Protein halfway</fullName>
    </submittedName>
</protein>
<dbReference type="InterPro" id="IPR050333">
    <property type="entry name" value="SLRP"/>
</dbReference>
<keyword evidence="2" id="KW-0677">Repeat</keyword>
<evidence type="ECO:0000313" key="5">
    <source>
        <dbReference type="Proteomes" id="UP000037510"/>
    </source>
</evidence>
<dbReference type="AlphaFoldDB" id="A0A0L7LH14"/>
<evidence type="ECO:0000256" key="2">
    <source>
        <dbReference type="ARBA" id="ARBA00022737"/>
    </source>
</evidence>
<dbReference type="EMBL" id="JTDY01001177">
    <property type="protein sequence ID" value="KOB74644.1"/>
    <property type="molecule type" value="Genomic_DNA"/>
</dbReference>
<name>A0A0L7LH14_OPEBR</name>
<feature type="compositionally biased region" description="Basic and acidic residues" evidence="3">
    <location>
        <begin position="1"/>
        <end position="21"/>
    </location>
</feature>